<dbReference type="InterPro" id="IPR036388">
    <property type="entry name" value="WH-like_DNA-bd_sf"/>
</dbReference>
<comment type="similarity">
    <text evidence="1">Belongs to the ROK (NagC/XylR) family.</text>
</comment>
<dbReference type="InterPro" id="IPR043129">
    <property type="entry name" value="ATPase_NBD"/>
</dbReference>
<dbReference type="InterPro" id="IPR049874">
    <property type="entry name" value="ROK_cs"/>
</dbReference>
<dbReference type="AlphaFoldDB" id="A0A8J3Y104"/>
<evidence type="ECO:0000313" key="3">
    <source>
        <dbReference type="Proteomes" id="UP000605992"/>
    </source>
</evidence>
<dbReference type="SUPFAM" id="SSF46785">
    <property type="entry name" value="Winged helix' DNA-binding domain"/>
    <property type="match status" value="1"/>
</dbReference>
<comment type="caution">
    <text evidence="2">The sequence shown here is derived from an EMBL/GenBank/DDBJ whole genome shotgun (WGS) entry which is preliminary data.</text>
</comment>
<accession>A0A8J3Y104</accession>
<evidence type="ECO:0000256" key="1">
    <source>
        <dbReference type="ARBA" id="ARBA00006479"/>
    </source>
</evidence>
<dbReference type="RefSeq" id="WP_203948914.1">
    <property type="nucleotide sequence ID" value="NZ_BOOR01000072.1"/>
</dbReference>
<proteinExistence type="inferred from homology"/>
<dbReference type="Gene3D" id="1.10.10.10">
    <property type="entry name" value="Winged helix-like DNA-binding domain superfamily/Winged helix DNA-binding domain"/>
    <property type="match status" value="1"/>
</dbReference>
<dbReference type="PROSITE" id="PS01125">
    <property type="entry name" value="ROK"/>
    <property type="match status" value="1"/>
</dbReference>
<gene>
    <name evidence="2" type="ORF">Pth03_72130</name>
</gene>
<dbReference type="PANTHER" id="PTHR18964:SF173">
    <property type="entry name" value="GLUCOKINASE"/>
    <property type="match status" value="1"/>
</dbReference>
<evidence type="ECO:0000313" key="2">
    <source>
        <dbReference type="EMBL" id="GII58824.1"/>
    </source>
</evidence>
<dbReference type="InterPro" id="IPR036390">
    <property type="entry name" value="WH_DNA-bd_sf"/>
</dbReference>
<reference evidence="2" key="1">
    <citation type="submission" date="2021-01" db="EMBL/GenBank/DDBJ databases">
        <title>Whole genome shotgun sequence of Planotetraspora thailandica NBRC 104271.</title>
        <authorList>
            <person name="Komaki H."/>
            <person name="Tamura T."/>
        </authorList>
    </citation>
    <scope>NUCLEOTIDE SEQUENCE</scope>
    <source>
        <strain evidence="2">NBRC 104271</strain>
    </source>
</reference>
<protein>
    <submittedName>
        <fullName evidence="2">Transcriptional regulator</fullName>
    </submittedName>
</protein>
<dbReference type="Pfam" id="PF00480">
    <property type="entry name" value="ROK"/>
    <property type="match status" value="1"/>
</dbReference>
<sequence>MSAAPGSLETLRGLNRGRVLQTVQRLGTASRLDIVRATGLSRSTVSSLVGELLADALLVEQPEPMPSASSSGGRPAMALTLNPRGGGVLGMHFAHDSVRVALADLSGTILADSVRELDVDHRAAEALGYAADTAIELLGEESMTIGRIAGCGVAVSAPVRPDSPALSTPLILSDWNGVDVRAELRDRLGTAVWVDNDANLGAVAEWTFGAGRGCGNMIYVMLSDGVGGGLIINGHLYEGATNTAGELGHVVVDPDGLVCRCGGRGCLETVAGGRALISALSHQYGSDTTLDDVVRLACEGDVGATRVIEDAGRAVGQALAGICMVFDPGLVVAGGKAAGAGEPLLRGIRETVRRHTSPSISQGVKVVAGMLGARAEVLGAIALVGSRTPSCLLPLS</sequence>
<organism evidence="2 3">
    <name type="scientific">Planotetraspora thailandica</name>
    <dbReference type="NCBI Taxonomy" id="487172"/>
    <lineage>
        <taxon>Bacteria</taxon>
        <taxon>Bacillati</taxon>
        <taxon>Actinomycetota</taxon>
        <taxon>Actinomycetes</taxon>
        <taxon>Streptosporangiales</taxon>
        <taxon>Streptosporangiaceae</taxon>
        <taxon>Planotetraspora</taxon>
    </lineage>
</organism>
<keyword evidence="3" id="KW-1185">Reference proteome</keyword>
<dbReference type="InterPro" id="IPR000600">
    <property type="entry name" value="ROK"/>
</dbReference>
<name>A0A8J3Y104_9ACTN</name>
<dbReference type="EMBL" id="BOOR01000072">
    <property type="protein sequence ID" value="GII58824.1"/>
    <property type="molecule type" value="Genomic_DNA"/>
</dbReference>
<dbReference type="SUPFAM" id="SSF53067">
    <property type="entry name" value="Actin-like ATPase domain"/>
    <property type="match status" value="1"/>
</dbReference>
<dbReference type="Proteomes" id="UP000605992">
    <property type="component" value="Unassembled WGS sequence"/>
</dbReference>
<dbReference type="Gene3D" id="3.30.420.40">
    <property type="match status" value="2"/>
</dbReference>
<dbReference type="PANTHER" id="PTHR18964">
    <property type="entry name" value="ROK (REPRESSOR, ORF, KINASE) FAMILY"/>
    <property type="match status" value="1"/>
</dbReference>